<dbReference type="PANTHER" id="PTHR45036">
    <property type="entry name" value="METHYLTRANSFERASE LIKE 7B"/>
    <property type="match status" value="1"/>
</dbReference>
<dbReference type="GO" id="GO:0032259">
    <property type="term" value="P:methylation"/>
    <property type="evidence" value="ECO:0007669"/>
    <property type="project" value="UniProtKB-KW"/>
</dbReference>
<evidence type="ECO:0000259" key="1">
    <source>
        <dbReference type="Pfam" id="PF08241"/>
    </source>
</evidence>
<dbReference type="EMBL" id="BMZH01000003">
    <property type="protein sequence ID" value="GHA89775.1"/>
    <property type="molecule type" value="Genomic_DNA"/>
</dbReference>
<dbReference type="InterPro" id="IPR029063">
    <property type="entry name" value="SAM-dependent_MTases_sf"/>
</dbReference>
<dbReference type="CDD" id="cd02440">
    <property type="entry name" value="AdoMet_MTases"/>
    <property type="match status" value="1"/>
</dbReference>
<dbReference type="Proteomes" id="UP000634004">
    <property type="component" value="Unassembled WGS sequence"/>
</dbReference>
<evidence type="ECO:0000313" key="2">
    <source>
        <dbReference type="EMBL" id="GHA89775.1"/>
    </source>
</evidence>
<dbReference type="Gene3D" id="3.40.50.150">
    <property type="entry name" value="Vaccinia Virus protein VP39"/>
    <property type="match status" value="1"/>
</dbReference>
<dbReference type="InterPro" id="IPR013216">
    <property type="entry name" value="Methyltransf_11"/>
</dbReference>
<reference evidence="2" key="1">
    <citation type="journal article" date="2014" name="Int. J. Syst. Evol. Microbiol.">
        <title>Complete genome sequence of Corynebacterium casei LMG S-19264T (=DSM 44701T), isolated from a smear-ripened cheese.</title>
        <authorList>
            <consortium name="US DOE Joint Genome Institute (JGI-PGF)"/>
            <person name="Walter F."/>
            <person name="Albersmeier A."/>
            <person name="Kalinowski J."/>
            <person name="Ruckert C."/>
        </authorList>
    </citation>
    <scope>NUCLEOTIDE SEQUENCE</scope>
    <source>
        <strain evidence="2">KCTC 32513</strain>
    </source>
</reference>
<dbReference type="Pfam" id="PF08241">
    <property type="entry name" value="Methyltransf_11"/>
    <property type="match status" value="1"/>
</dbReference>
<feature type="domain" description="Methyltransferase type 11" evidence="1">
    <location>
        <begin position="38"/>
        <end position="134"/>
    </location>
</feature>
<dbReference type="SUPFAM" id="SSF53335">
    <property type="entry name" value="S-adenosyl-L-methionine-dependent methyltransferases"/>
    <property type="match status" value="1"/>
</dbReference>
<keyword evidence="3" id="KW-1185">Reference proteome</keyword>
<sequence>MGFYNTTILPVVLDLACGSKPIDKQRQKIIPQARGEVVEIGIGSGLNLPHYDASKVTRVTGIDPDDAIWEKAAERATACDFPVERLGLSGETLPLDDASADTVVVTYALCTIPDPVAALREMGRILRPGGEILFTEHGRAPDLGVARWQQRIDPIWKRLAGGCHTGRDIPALFDQAGLKLARLEEMYIPGPKVLSYNYWGAAIRSSE</sequence>
<keyword evidence="2" id="KW-0808">Transferase</keyword>
<accession>A0A8J3CRC3</accession>
<dbReference type="InterPro" id="IPR052356">
    <property type="entry name" value="Thiol_S-MT"/>
</dbReference>
<reference evidence="2" key="2">
    <citation type="submission" date="2020-09" db="EMBL/GenBank/DDBJ databases">
        <authorList>
            <person name="Sun Q."/>
            <person name="Kim S."/>
        </authorList>
    </citation>
    <scope>NUCLEOTIDE SEQUENCE</scope>
    <source>
        <strain evidence="2">KCTC 32513</strain>
    </source>
</reference>
<comment type="caution">
    <text evidence="2">The sequence shown here is derived from an EMBL/GenBank/DDBJ whole genome shotgun (WGS) entry which is preliminary data.</text>
</comment>
<gene>
    <name evidence="2" type="primary">pmtA</name>
    <name evidence="2" type="ORF">GCM10009069_11160</name>
</gene>
<name>A0A8J3CRC3_9PROT</name>
<dbReference type="PANTHER" id="PTHR45036:SF1">
    <property type="entry name" value="METHYLTRANSFERASE LIKE 7A"/>
    <property type="match status" value="1"/>
</dbReference>
<dbReference type="AlphaFoldDB" id="A0A8J3CRC3"/>
<organism evidence="2 3">
    <name type="scientific">Algimonas arctica</name>
    <dbReference type="NCBI Taxonomy" id="1479486"/>
    <lineage>
        <taxon>Bacteria</taxon>
        <taxon>Pseudomonadati</taxon>
        <taxon>Pseudomonadota</taxon>
        <taxon>Alphaproteobacteria</taxon>
        <taxon>Maricaulales</taxon>
        <taxon>Robiginitomaculaceae</taxon>
        <taxon>Algimonas</taxon>
    </lineage>
</organism>
<evidence type="ECO:0000313" key="3">
    <source>
        <dbReference type="Proteomes" id="UP000634004"/>
    </source>
</evidence>
<dbReference type="RefSeq" id="WP_189496264.1">
    <property type="nucleotide sequence ID" value="NZ_BMZH01000003.1"/>
</dbReference>
<protein>
    <submittedName>
        <fullName evidence="2">Phospholipid methyltransferase</fullName>
    </submittedName>
</protein>
<proteinExistence type="predicted"/>
<dbReference type="GO" id="GO:0008757">
    <property type="term" value="F:S-adenosylmethionine-dependent methyltransferase activity"/>
    <property type="evidence" value="ECO:0007669"/>
    <property type="project" value="InterPro"/>
</dbReference>
<keyword evidence="2" id="KW-0489">Methyltransferase</keyword>